<evidence type="ECO:0000256" key="5">
    <source>
        <dbReference type="ARBA" id="ARBA00022847"/>
    </source>
</evidence>
<dbReference type="InterPro" id="IPR020846">
    <property type="entry name" value="MFS_dom"/>
</dbReference>
<dbReference type="PANTHER" id="PTHR43528">
    <property type="entry name" value="ALPHA-KETOGLUTARATE PERMEASE"/>
    <property type="match status" value="1"/>
</dbReference>
<feature type="transmembrane region" description="Helical" evidence="8">
    <location>
        <begin position="201"/>
        <end position="222"/>
    </location>
</feature>
<dbReference type="OrthoDB" id="8953821at2"/>
<keyword evidence="3" id="KW-1003">Cell membrane</keyword>
<dbReference type="GO" id="GO:0015293">
    <property type="term" value="F:symporter activity"/>
    <property type="evidence" value="ECO:0007669"/>
    <property type="project" value="UniProtKB-KW"/>
</dbReference>
<dbReference type="Gene3D" id="1.20.1250.20">
    <property type="entry name" value="MFS general substrate transporter like domains"/>
    <property type="match status" value="2"/>
</dbReference>
<evidence type="ECO:0000256" key="7">
    <source>
        <dbReference type="ARBA" id="ARBA00023136"/>
    </source>
</evidence>
<keyword evidence="5" id="KW-0769">Symport</keyword>
<feature type="transmembrane region" description="Helical" evidence="8">
    <location>
        <begin position="68"/>
        <end position="89"/>
    </location>
</feature>
<sequence>MTVPAEPARPSLTEVAATATITPAQRKRATISVAAGSVLEYFDWIIYSVFAVYFAPLVFHAGDLTSALLQSAAVFATGYLIRPIGAVIIGKVSDRHGRKPALTLSVTMVTIGTLMIAAVPTYAAVGVWSSVMLVVARVLQGLAFGGEFGTASATLREISPPERRGRVSSSFTIASSSGNILGFVVLVVLTTVLSPAQMSSFGWRIPFALAVVGAFVLLYLRVRMIESPVFRLVEASPARERGRIRDLLSPGNRGSMLLVFGAFAMTIPIFITVTSYSQKLGVAGLGLSSKSVGWALLIALVVMAVSTYFFGWLGDRYGTATVFAIGVGSATVLIVPAYLFITGTGTVAGLTIGVSVLSLCVSMWGAVQQTVYAALLPPHLRALGVGLAVGIATAAFGGPAELVALSFAKAGFPIGHFILMTFLGLCGTVVALLIRKRLAAERSTPLAEPASAARQAR</sequence>
<feature type="transmembrane region" description="Helical" evidence="8">
    <location>
        <begin position="255"/>
        <end position="273"/>
    </location>
</feature>
<evidence type="ECO:0000259" key="9">
    <source>
        <dbReference type="PROSITE" id="PS50850"/>
    </source>
</evidence>
<dbReference type="SUPFAM" id="SSF103473">
    <property type="entry name" value="MFS general substrate transporter"/>
    <property type="match status" value="1"/>
</dbReference>
<feature type="transmembrane region" description="Helical" evidence="8">
    <location>
        <begin position="44"/>
        <end position="62"/>
    </location>
</feature>
<dbReference type="AlphaFoldDB" id="A0A6N7YMF3"/>
<name>A0A6N7YMF3_9PSEU</name>
<evidence type="ECO:0000256" key="4">
    <source>
        <dbReference type="ARBA" id="ARBA00022692"/>
    </source>
</evidence>
<reference evidence="10 11" key="1">
    <citation type="submission" date="2019-11" db="EMBL/GenBank/DDBJ databases">
        <title>Draft genome of Amycolatopsis RM579.</title>
        <authorList>
            <person name="Duangmal K."/>
            <person name="Mingma R."/>
        </authorList>
    </citation>
    <scope>NUCLEOTIDE SEQUENCE [LARGE SCALE GENOMIC DNA]</scope>
    <source>
        <strain evidence="10 11">RM579</strain>
    </source>
</reference>
<proteinExistence type="predicted"/>
<organism evidence="10 11">
    <name type="scientific">Amycolatopsis pithecellobii</name>
    <dbReference type="NCBI Taxonomy" id="664692"/>
    <lineage>
        <taxon>Bacteria</taxon>
        <taxon>Bacillati</taxon>
        <taxon>Actinomycetota</taxon>
        <taxon>Actinomycetes</taxon>
        <taxon>Pseudonocardiales</taxon>
        <taxon>Pseudonocardiaceae</taxon>
        <taxon>Amycolatopsis</taxon>
    </lineage>
</organism>
<evidence type="ECO:0000256" key="8">
    <source>
        <dbReference type="SAM" id="Phobius"/>
    </source>
</evidence>
<accession>A0A6N7YMF3</accession>
<gene>
    <name evidence="10" type="ORF">GKO32_03515</name>
</gene>
<feature type="transmembrane region" description="Helical" evidence="8">
    <location>
        <begin position="167"/>
        <end position="189"/>
    </location>
</feature>
<dbReference type="Proteomes" id="UP000440096">
    <property type="component" value="Unassembled WGS sequence"/>
</dbReference>
<keyword evidence="6 8" id="KW-1133">Transmembrane helix</keyword>
<evidence type="ECO:0000256" key="2">
    <source>
        <dbReference type="ARBA" id="ARBA00022448"/>
    </source>
</evidence>
<dbReference type="InterPro" id="IPR011701">
    <property type="entry name" value="MFS"/>
</dbReference>
<dbReference type="InterPro" id="IPR036259">
    <property type="entry name" value="MFS_trans_sf"/>
</dbReference>
<dbReference type="RefSeq" id="WP_154755291.1">
    <property type="nucleotide sequence ID" value="NZ_WMBA01000003.1"/>
</dbReference>
<comment type="caution">
    <text evidence="10">The sequence shown here is derived from an EMBL/GenBank/DDBJ whole genome shotgun (WGS) entry which is preliminary data.</text>
</comment>
<dbReference type="PROSITE" id="PS50850">
    <property type="entry name" value="MFS"/>
    <property type="match status" value="1"/>
</dbReference>
<evidence type="ECO:0000256" key="6">
    <source>
        <dbReference type="ARBA" id="ARBA00022989"/>
    </source>
</evidence>
<evidence type="ECO:0000313" key="10">
    <source>
        <dbReference type="EMBL" id="MTD53048.1"/>
    </source>
</evidence>
<feature type="transmembrane region" description="Helical" evidence="8">
    <location>
        <begin position="379"/>
        <end position="398"/>
    </location>
</feature>
<feature type="transmembrane region" description="Helical" evidence="8">
    <location>
        <begin position="125"/>
        <end position="146"/>
    </location>
</feature>
<feature type="transmembrane region" description="Helical" evidence="8">
    <location>
        <begin position="410"/>
        <end position="434"/>
    </location>
</feature>
<dbReference type="InterPro" id="IPR051084">
    <property type="entry name" value="H+-coupled_symporters"/>
</dbReference>
<feature type="transmembrane region" description="Helical" evidence="8">
    <location>
        <begin position="320"/>
        <end position="341"/>
    </location>
</feature>
<dbReference type="PANTHER" id="PTHR43528:SF1">
    <property type="entry name" value="ALPHA-KETOGLUTARATE PERMEASE"/>
    <property type="match status" value="1"/>
</dbReference>
<evidence type="ECO:0000313" key="11">
    <source>
        <dbReference type="Proteomes" id="UP000440096"/>
    </source>
</evidence>
<feature type="transmembrane region" description="Helical" evidence="8">
    <location>
        <begin position="347"/>
        <end position="367"/>
    </location>
</feature>
<dbReference type="EMBL" id="WMBA01000003">
    <property type="protein sequence ID" value="MTD53048.1"/>
    <property type="molecule type" value="Genomic_DNA"/>
</dbReference>
<feature type="transmembrane region" description="Helical" evidence="8">
    <location>
        <begin position="293"/>
        <end position="313"/>
    </location>
</feature>
<keyword evidence="7 8" id="KW-0472">Membrane</keyword>
<dbReference type="Pfam" id="PF07690">
    <property type="entry name" value="MFS_1"/>
    <property type="match status" value="1"/>
</dbReference>
<keyword evidence="11" id="KW-1185">Reference proteome</keyword>
<protein>
    <submittedName>
        <fullName evidence="10">MFS transporter</fullName>
    </submittedName>
</protein>
<dbReference type="GO" id="GO:0005886">
    <property type="term" value="C:plasma membrane"/>
    <property type="evidence" value="ECO:0007669"/>
    <property type="project" value="UniProtKB-SubCell"/>
</dbReference>
<comment type="subcellular location">
    <subcellularLocation>
        <location evidence="1">Cell membrane</location>
        <topology evidence="1">Multi-pass membrane protein</topology>
    </subcellularLocation>
</comment>
<feature type="domain" description="Major facilitator superfamily (MFS) profile" evidence="9">
    <location>
        <begin position="29"/>
        <end position="439"/>
    </location>
</feature>
<evidence type="ECO:0000256" key="3">
    <source>
        <dbReference type="ARBA" id="ARBA00022475"/>
    </source>
</evidence>
<evidence type="ECO:0000256" key="1">
    <source>
        <dbReference type="ARBA" id="ARBA00004651"/>
    </source>
</evidence>
<keyword evidence="2" id="KW-0813">Transport</keyword>
<feature type="transmembrane region" description="Helical" evidence="8">
    <location>
        <begin position="101"/>
        <end position="119"/>
    </location>
</feature>
<keyword evidence="4 8" id="KW-0812">Transmembrane</keyword>